<dbReference type="EMBL" id="JARJCN010000030">
    <property type="protein sequence ID" value="KAJ7086786.1"/>
    <property type="molecule type" value="Genomic_DNA"/>
</dbReference>
<keyword evidence="4" id="KW-1185">Reference proteome</keyword>
<keyword evidence="1" id="KW-0732">Signal</keyword>
<dbReference type="InterPro" id="IPR054443">
    <property type="entry name" value="Y3-like_dom"/>
</dbReference>
<comment type="caution">
    <text evidence="3">The sequence shown here is derived from an EMBL/GenBank/DDBJ whole genome shotgun (WGS) entry which is preliminary data.</text>
</comment>
<evidence type="ECO:0000259" key="2">
    <source>
        <dbReference type="Pfam" id="PF22803"/>
    </source>
</evidence>
<dbReference type="AlphaFoldDB" id="A0AAD6U1T2"/>
<feature type="signal peptide" evidence="1">
    <location>
        <begin position="1"/>
        <end position="22"/>
    </location>
</feature>
<sequence length="130" mass="13308">MILTRNFLSLAVLAIGATPCMGQFQLQCFGGRALDCSQFITPFCNGLTADGPVASGDIVSRCFNVFNGLRCDLTALNTGANATTSAAANCSTAMKAVSGGCPSDGSATFSNSFYFQLDPNTGRCAIPGGN</sequence>
<name>A0AAD6U1T2_9AGAR</name>
<dbReference type="Pfam" id="PF22803">
    <property type="entry name" value="GBD_Y3"/>
    <property type="match status" value="1"/>
</dbReference>
<feature type="domain" description="Glycan binding protein Y3-like" evidence="2">
    <location>
        <begin position="35"/>
        <end position="124"/>
    </location>
</feature>
<feature type="chain" id="PRO_5041912977" evidence="1">
    <location>
        <begin position="23"/>
        <end position="130"/>
    </location>
</feature>
<reference evidence="3" key="1">
    <citation type="submission" date="2023-03" db="EMBL/GenBank/DDBJ databases">
        <title>Massive genome expansion in bonnet fungi (Mycena s.s.) driven by repeated elements and novel gene families across ecological guilds.</title>
        <authorList>
            <consortium name="Lawrence Berkeley National Laboratory"/>
            <person name="Harder C.B."/>
            <person name="Miyauchi S."/>
            <person name="Viragh M."/>
            <person name="Kuo A."/>
            <person name="Thoen E."/>
            <person name="Andreopoulos B."/>
            <person name="Lu D."/>
            <person name="Skrede I."/>
            <person name="Drula E."/>
            <person name="Henrissat B."/>
            <person name="Morin E."/>
            <person name="Kohler A."/>
            <person name="Barry K."/>
            <person name="LaButti K."/>
            <person name="Morin E."/>
            <person name="Salamov A."/>
            <person name="Lipzen A."/>
            <person name="Mereny Z."/>
            <person name="Hegedus B."/>
            <person name="Baldrian P."/>
            <person name="Stursova M."/>
            <person name="Weitz H."/>
            <person name="Taylor A."/>
            <person name="Grigoriev I.V."/>
            <person name="Nagy L.G."/>
            <person name="Martin F."/>
            <person name="Kauserud H."/>
        </authorList>
    </citation>
    <scope>NUCLEOTIDE SEQUENCE</scope>
    <source>
        <strain evidence="3">CBHHK173m</strain>
    </source>
</reference>
<evidence type="ECO:0000313" key="4">
    <source>
        <dbReference type="Proteomes" id="UP001222325"/>
    </source>
</evidence>
<organism evidence="3 4">
    <name type="scientific">Mycena belliarum</name>
    <dbReference type="NCBI Taxonomy" id="1033014"/>
    <lineage>
        <taxon>Eukaryota</taxon>
        <taxon>Fungi</taxon>
        <taxon>Dikarya</taxon>
        <taxon>Basidiomycota</taxon>
        <taxon>Agaricomycotina</taxon>
        <taxon>Agaricomycetes</taxon>
        <taxon>Agaricomycetidae</taxon>
        <taxon>Agaricales</taxon>
        <taxon>Marasmiineae</taxon>
        <taxon>Mycenaceae</taxon>
        <taxon>Mycena</taxon>
    </lineage>
</organism>
<evidence type="ECO:0000256" key="1">
    <source>
        <dbReference type="SAM" id="SignalP"/>
    </source>
</evidence>
<accession>A0AAD6U1T2</accession>
<dbReference type="Proteomes" id="UP001222325">
    <property type="component" value="Unassembled WGS sequence"/>
</dbReference>
<gene>
    <name evidence="3" type="ORF">B0H15DRAFT_341410</name>
</gene>
<proteinExistence type="predicted"/>
<protein>
    <submittedName>
        <fullName evidence="3">TMV resistance protein Y3</fullName>
    </submittedName>
</protein>
<evidence type="ECO:0000313" key="3">
    <source>
        <dbReference type="EMBL" id="KAJ7086786.1"/>
    </source>
</evidence>